<keyword evidence="2" id="KW-1185">Reference proteome</keyword>
<gene>
    <name evidence="1" type="ORF">FGG15_15460</name>
</gene>
<dbReference type="EMBL" id="VCNI01000002">
    <property type="protein sequence ID" value="TMU55563.1"/>
    <property type="molecule type" value="Genomic_DNA"/>
</dbReference>
<accession>A0ABY2WLG0</accession>
<sequence>MNKIEMPVVVEQTFELEEENSKTNPKLSYTALEPFLYYIPEFHREIDIAAWDYLIKENLKGFLEAKKRNNNFTAL</sequence>
<evidence type="ECO:0000313" key="2">
    <source>
        <dbReference type="Proteomes" id="UP000751614"/>
    </source>
</evidence>
<protein>
    <submittedName>
        <fullName evidence="1">Uncharacterized protein</fullName>
    </submittedName>
</protein>
<organism evidence="1 2">
    <name type="scientific">Flagellimonas algicola</name>
    <dbReference type="NCBI Taxonomy" id="2583815"/>
    <lineage>
        <taxon>Bacteria</taxon>
        <taxon>Pseudomonadati</taxon>
        <taxon>Bacteroidota</taxon>
        <taxon>Flavobacteriia</taxon>
        <taxon>Flavobacteriales</taxon>
        <taxon>Flavobacteriaceae</taxon>
        <taxon>Flagellimonas</taxon>
    </lineage>
</organism>
<dbReference type="Proteomes" id="UP000751614">
    <property type="component" value="Unassembled WGS sequence"/>
</dbReference>
<proteinExistence type="predicted"/>
<name>A0ABY2WLG0_9FLAO</name>
<reference evidence="1 2" key="1">
    <citation type="submission" date="2019-05" db="EMBL/GenBank/DDBJ databases">
        <title>Flagellimonas sp. AsT0115, sp. nov., isolated from a marine red algae, Asparagopsis taxiformis.</title>
        <authorList>
            <person name="Kim J."/>
            <person name="Jeong S.E."/>
            <person name="Jeon C.O."/>
        </authorList>
    </citation>
    <scope>NUCLEOTIDE SEQUENCE [LARGE SCALE GENOMIC DNA]</scope>
    <source>
        <strain evidence="1 2">AsT0115</strain>
    </source>
</reference>
<comment type="caution">
    <text evidence="1">The sequence shown here is derived from an EMBL/GenBank/DDBJ whole genome shotgun (WGS) entry which is preliminary data.</text>
</comment>
<evidence type="ECO:0000313" key="1">
    <source>
        <dbReference type="EMBL" id="TMU55563.1"/>
    </source>
</evidence>
<dbReference type="RefSeq" id="WP_138837845.1">
    <property type="nucleotide sequence ID" value="NZ_VCNI01000002.1"/>
</dbReference>